<evidence type="ECO:0000256" key="7">
    <source>
        <dbReference type="ARBA" id="ARBA00022695"/>
    </source>
</evidence>
<evidence type="ECO:0000256" key="15">
    <source>
        <dbReference type="ARBA" id="ARBA00049244"/>
    </source>
</evidence>
<dbReference type="GO" id="GO:0006261">
    <property type="term" value="P:DNA-templated DNA replication"/>
    <property type="evidence" value="ECO:0007669"/>
    <property type="project" value="UniProtKB-UniRule"/>
</dbReference>
<dbReference type="InterPro" id="IPR050116">
    <property type="entry name" value="DNA_polymerase-Y"/>
</dbReference>
<dbReference type="CDD" id="cd03586">
    <property type="entry name" value="PolY_Pol_IV_kappa"/>
    <property type="match status" value="1"/>
</dbReference>
<keyword evidence="9 16" id="KW-0479">Metal-binding</keyword>
<evidence type="ECO:0000256" key="13">
    <source>
        <dbReference type="ARBA" id="ARBA00023125"/>
    </source>
</evidence>
<dbReference type="InterPro" id="IPR022880">
    <property type="entry name" value="DNApol_IV"/>
</dbReference>
<comment type="similarity">
    <text evidence="2 16">Belongs to the DNA polymerase type-Y family.</text>
</comment>
<dbReference type="InterPro" id="IPR043502">
    <property type="entry name" value="DNA/RNA_pol_sf"/>
</dbReference>
<dbReference type="Gene3D" id="3.30.1490.100">
    <property type="entry name" value="DNA polymerase, Y-family, little finger domain"/>
    <property type="match status" value="1"/>
</dbReference>
<dbReference type="PANTHER" id="PTHR11076">
    <property type="entry name" value="DNA REPAIR POLYMERASE UMUC / TRANSFERASE FAMILY MEMBER"/>
    <property type="match status" value="1"/>
</dbReference>
<evidence type="ECO:0000256" key="6">
    <source>
        <dbReference type="ARBA" id="ARBA00022679"/>
    </source>
</evidence>
<dbReference type="PROSITE" id="PS50173">
    <property type="entry name" value="UMUC"/>
    <property type="match status" value="1"/>
</dbReference>
<dbReference type="EC" id="2.7.7.7" evidence="16"/>
<evidence type="ECO:0000256" key="10">
    <source>
        <dbReference type="ARBA" id="ARBA00022763"/>
    </source>
</evidence>
<evidence type="ECO:0000313" key="18">
    <source>
        <dbReference type="Proteomes" id="UP000711407"/>
    </source>
</evidence>
<dbReference type="SUPFAM" id="SSF100879">
    <property type="entry name" value="Lesion bypass DNA polymerase (Y-family), little finger domain"/>
    <property type="match status" value="1"/>
</dbReference>
<evidence type="ECO:0000256" key="14">
    <source>
        <dbReference type="ARBA" id="ARBA00023204"/>
    </source>
</evidence>
<comment type="subcellular location">
    <subcellularLocation>
        <location evidence="1 16">Cytoplasm</location>
    </subcellularLocation>
</comment>
<dbReference type="EMBL" id="DYXT01000034">
    <property type="protein sequence ID" value="HJE39458.1"/>
    <property type="molecule type" value="Genomic_DNA"/>
</dbReference>
<dbReference type="GO" id="GO:0009432">
    <property type="term" value="P:SOS response"/>
    <property type="evidence" value="ECO:0007669"/>
    <property type="project" value="TreeGrafter"/>
</dbReference>
<dbReference type="PANTHER" id="PTHR11076:SF33">
    <property type="entry name" value="DNA POLYMERASE KAPPA"/>
    <property type="match status" value="1"/>
</dbReference>
<sequence length="368" mass="41751">MERLRKIIHIDMDAFYAAVEQRDNPGLRGRPIVVGHDGPRGVVATASYEARRYGIRSAMPSVTARRRCPHLIFVPGRMDVYKEVSASIHDIFHEYTDIVEPLSLDEAFLDVTDNKAGMELAVEIAREIKDKIRQRLHLVASAGVSYNKFLAKIASDYRKPDGLCTIHPSRAMEFIDAMEIERFWGVGPVTARRMHDLGIHNGFQLRQRTLQELTDEFGKSGVIYYNFARGIDDRPVSPERERKSVGCEETFDHDVSDYREMESLLMLLIQDLSGRLARRNFMGHTLTLKVKFHDFTQITRSITIPDVFDSDAKLTEYTLRLAKSVDCASYPVRLLGLSVHNAQTSPIALHTEGRQLTIDFGDGGLSPW</sequence>
<dbReference type="InterPro" id="IPR043128">
    <property type="entry name" value="Rev_trsase/Diguanyl_cyclase"/>
</dbReference>
<keyword evidence="8 16" id="KW-0235">DNA replication</keyword>
<evidence type="ECO:0000256" key="16">
    <source>
        <dbReference type="HAMAP-Rule" id="MF_01113"/>
    </source>
</evidence>
<dbReference type="Pfam" id="PF00817">
    <property type="entry name" value="IMS"/>
    <property type="match status" value="1"/>
</dbReference>
<keyword evidence="4 16" id="KW-0515">Mutator protein</keyword>
<organism evidence="17 18">
    <name type="scientific">Candidatus Amulumruptor caecigallinarius</name>
    <dbReference type="NCBI Taxonomy" id="2109911"/>
    <lineage>
        <taxon>Bacteria</taxon>
        <taxon>Pseudomonadati</taxon>
        <taxon>Bacteroidota</taxon>
        <taxon>Bacteroidia</taxon>
        <taxon>Bacteroidales</taxon>
        <taxon>Muribaculaceae</taxon>
        <taxon>Candidatus Amulumruptor</taxon>
    </lineage>
</organism>
<feature type="site" description="Substrate discrimination" evidence="16">
    <location>
        <position position="16"/>
    </location>
</feature>
<feature type="binding site" evidence="16">
    <location>
        <position position="105"/>
    </location>
    <ligand>
        <name>Mg(2+)</name>
        <dbReference type="ChEBI" id="CHEBI:18420"/>
    </ligand>
</feature>
<keyword evidence="6 16" id="KW-0808">Transferase</keyword>
<dbReference type="InterPro" id="IPR017961">
    <property type="entry name" value="DNA_pol_Y-fam_little_finger"/>
</dbReference>
<evidence type="ECO:0000256" key="12">
    <source>
        <dbReference type="ARBA" id="ARBA00022932"/>
    </source>
</evidence>
<keyword evidence="12 16" id="KW-0239">DNA-directed DNA polymerase</keyword>
<evidence type="ECO:0000256" key="11">
    <source>
        <dbReference type="ARBA" id="ARBA00022842"/>
    </source>
</evidence>
<feature type="active site" evidence="16">
    <location>
        <position position="106"/>
    </location>
</feature>
<dbReference type="GO" id="GO:0005829">
    <property type="term" value="C:cytosol"/>
    <property type="evidence" value="ECO:0007669"/>
    <property type="project" value="TreeGrafter"/>
</dbReference>
<dbReference type="GO" id="GO:0003887">
    <property type="term" value="F:DNA-directed DNA polymerase activity"/>
    <property type="evidence" value="ECO:0007669"/>
    <property type="project" value="UniProtKB-UniRule"/>
</dbReference>
<keyword evidence="10 16" id="KW-0227">DNA damage</keyword>
<dbReference type="Gene3D" id="3.30.70.270">
    <property type="match status" value="1"/>
</dbReference>
<dbReference type="Gene3D" id="3.40.1170.60">
    <property type="match status" value="1"/>
</dbReference>
<keyword evidence="7 16" id="KW-0548">Nucleotidyltransferase</keyword>
<dbReference type="NCBIfam" id="NF002677">
    <property type="entry name" value="PRK02406.1"/>
    <property type="match status" value="1"/>
</dbReference>
<feature type="binding site" evidence="16">
    <location>
        <position position="11"/>
    </location>
    <ligand>
        <name>Mg(2+)</name>
        <dbReference type="ChEBI" id="CHEBI:18420"/>
    </ligand>
</feature>
<dbReference type="GO" id="GO:0003684">
    <property type="term" value="F:damaged DNA binding"/>
    <property type="evidence" value="ECO:0007669"/>
    <property type="project" value="InterPro"/>
</dbReference>
<dbReference type="Gene3D" id="1.10.150.20">
    <property type="entry name" value="5' to 3' exonuclease, C-terminal subdomain"/>
    <property type="match status" value="1"/>
</dbReference>
<comment type="subunit">
    <text evidence="3 16">Monomer.</text>
</comment>
<dbReference type="AlphaFoldDB" id="A0A4Q0U7A6"/>
<dbReference type="Proteomes" id="UP000711407">
    <property type="component" value="Unassembled WGS sequence"/>
</dbReference>
<name>A0A4Q0U7A6_9BACT</name>
<dbReference type="GO" id="GO:0006281">
    <property type="term" value="P:DNA repair"/>
    <property type="evidence" value="ECO:0007669"/>
    <property type="project" value="UniProtKB-UniRule"/>
</dbReference>
<comment type="caution">
    <text evidence="17">The sequence shown here is derived from an EMBL/GenBank/DDBJ whole genome shotgun (WGS) entry which is preliminary data.</text>
</comment>
<evidence type="ECO:0000256" key="8">
    <source>
        <dbReference type="ARBA" id="ARBA00022705"/>
    </source>
</evidence>
<comment type="catalytic activity">
    <reaction evidence="15 16">
        <text>DNA(n) + a 2'-deoxyribonucleoside 5'-triphosphate = DNA(n+1) + diphosphate</text>
        <dbReference type="Rhea" id="RHEA:22508"/>
        <dbReference type="Rhea" id="RHEA-COMP:17339"/>
        <dbReference type="Rhea" id="RHEA-COMP:17340"/>
        <dbReference type="ChEBI" id="CHEBI:33019"/>
        <dbReference type="ChEBI" id="CHEBI:61560"/>
        <dbReference type="ChEBI" id="CHEBI:173112"/>
        <dbReference type="EC" id="2.7.7.7"/>
    </reaction>
</comment>
<gene>
    <name evidence="16 17" type="primary">dinB</name>
    <name evidence="17" type="ORF">K8V47_06860</name>
</gene>
<evidence type="ECO:0000313" key="17">
    <source>
        <dbReference type="EMBL" id="HJE39458.1"/>
    </source>
</evidence>
<keyword evidence="13 16" id="KW-0238">DNA-binding</keyword>
<dbReference type="Pfam" id="PF21999">
    <property type="entry name" value="IMS_HHH_1"/>
    <property type="match status" value="1"/>
</dbReference>
<dbReference type="InterPro" id="IPR053848">
    <property type="entry name" value="IMS_HHH_1"/>
</dbReference>
<accession>A0A4Q0U7A6</accession>
<protein>
    <recommendedName>
        <fullName evidence="16">DNA polymerase IV</fullName>
        <shortName evidence="16">Pol IV</shortName>
        <ecNumber evidence="16">2.7.7.7</ecNumber>
    </recommendedName>
</protein>
<dbReference type="FunFam" id="3.30.1490.100:FF:000004">
    <property type="entry name" value="DNA polymerase IV"/>
    <property type="match status" value="1"/>
</dbReference>
<dbReference type="HAMAP" id="MF_01113">
    <property type="entry name" value="DNApol_IV"/>
    <property type="match status" value="1"/>
</dbReference>
<dbReference type="GO" id="GO:0042276">
    <property type="term" value="P:error-prone translesion synthesis"/>
    <property type="evidence" value="ECO:0007669"/>
    <property type="project" value="TreeGrafter"/>
</dbReference>
<comment type="function">
    <text evidence="16">Poorly processive, error-prone DNA polymerase involved in untargeted mutagenesis. Copies undamaged DNA at stalled replication forks, which arise in vivo from mismatched or misaligned primer ends. These misaligned primers can be extended by PolIV. Exhibits no 3'-5' exonuclease (proofreading) activity. May be involved in translesional synthesis, in conjunction with the beta clamp from PolIII.</text>
</comment>
<keyword evidence="5 16" id="KW-0963">Cytoplasm</keyword>
<keyword evidence="11 16" id="KW-0460">Magnesium</keyword>
<proteinExistence type="inferred from homology"/>
<comment type="cofactor">
    <cofactor evidence="16">
        <name>Mg(2+)</name>
        <dbReference type="ChEBI" id="CHEBI:18420"/>
    </cofactor>
    <text evidence="16">Binds 2 magnesium ions per subunit.</text>
</comment>
<evidence type="ECO:0000256" key="5">
    <source>
        <dbReference type="ARBA" id="ARBA00022490"/>
    </source>
</evidence>
<keyword evidence="14 16" id="KW-0234">DNA repair</keyword>
<evidence type="ECO:0000256" key="9">
    <source>
        <dbReference type="ARBA" id="ARBA00022723"/>
    </source>
</evidence>
<evidence type="ECO:0000256" key="2">
    <source>
        <dbReference type="ARBA" id="ARBA00010945"/>
    </source>
</evidence>
<dbReference type="InterPro" id="IPR036775">
    <property type="entry name" value="DNA_pol_Y-fam_lit_finger_sf"/>
</dbReference>
<dbReference type="FunFam" id="3.40.1170.60:FF:000001">
    <property type="entry name" value="DNA polymerase IV"/>
    <property type="match status" value="1"/>
</dbReference>
<evidence type="ECO:0000256" key="3">
    <source>
        <dbReference type="ARBA" id="ARBA00011245"/>
    </source>
</evidence>
<dbReference type="SUPFAM" id="SSF56672">
    <property type="entry name" value="DNA/RNA polymerases"/>
    <property type="match status" value="1"/>
</dbReference>
<reference evidence="17" key="2">
    <citation type="submission" date="2021-09" db="EMBL/GenBank/DDBJ databases">
        <authorList>
            <person name="Gilroy R."/>
        </authorList>
    </citation>
    <scope>NUCLEOTIDE SEQUENCE</scope>
    <source>
        <strain evidence="17">4100</strain>
    </source>
</reference>
<dbReference type="InterPro" id="IPR001126">
    <property type="entry name" value="UmuC"/>
</dbReference>
<evidence type="ECO:0000256" key="1">
    <source>
        <dbReference type="ARBA" id="ARBA00004496"/>
    </source>
</evidence>
<reference evidence="17" key="1">
    <citation type="journal article" date="2021" name="PeerJ">
        <title>Extensive microbial diversity within the chicken gut microbiome revealed by metagenomics and culture.</title>
        <authorList>
            <person name="Gilroy R."/>
            <person name="Ravi A."/>
            <person name="Getino M."/>
            <person name="Pursley I."/>
            <person name="Horton D.L."/>
            <person name="Alikhan N.F."/>
            <person name="Baker D."/>
            <person name="Gharbi K."/>
            <person name="Hall N."/>
            <person name="Watson M."/>
            <person name="Adriaenssens E.M."/>
            <person name="Foster-Nyarko E."/>
            <person name="Jarju S."/>
            <person name="Secka A."/>
            <person name="Antonio M."/>
            <person name="Oren A."/>
            <person name="Chaudhuri R.R."/>
            <person name="La Ragione R."/>
            <person name="Hildebrand F."/>
            <person name="Pallen M.J."/>
        </authorList>
    </citation>
    <scope>NUCLEOTIDE SEQUENCE</scope>
    <source>
        <strain evidence="17">4100</strain>
    </source>
</reference>
<dbReference type="GO" id="GO:0000287">
    <property type="term" value="F:magnesium ion binding"/>
    <property type="evidence" value="ECO:0007669"/>
    <property type="project" value="UniProtKB-UniRule"/>
</dbReference>
<dbReference type="Pfam" id="PF11799">
    <property type="entry name" value="IMS_C"/>
    <property type="match status" value="1"/>
</dbReference>
<evidence type="ECO:0000256" key="4">
    <source>
        <dbReference type="ARBA" id="ARBA00022457"/>
    </source>
</evidence>